<keyword evidence="5" id="KW-1185">Reference proteome</keyword>
<dbReference type="InterPro" id="IPR011701">
    <property type="entry name" value="MFS"/>
</dbReference>
<dbReference type="PANTHER" id="PTHR11360:SF284">
    <property type="entry name" value="EG:103B4.3 PROTEIN-RELATED"/>
    <property type="match status" value="1"/>
</dbReference>
<keyword evidence="2" id="KW-0472">Membrane</keyword>
<gene>
    <name evidence="4" type="ORF">KUTeg_004336</name>
</gene>
<evidence type="ECO:0000313" key="5">
    <source>
        <dbReference type="Proteomes" id="UP001217089"/>
    </source>
</evidence>
<evidence type="ECO:0000313" key="4">
    <source>
        <dbReference type="EMBL" id="KAJ8319245.1"/>
    </source>
</evidence>
<dbReference type="SUPFAM" id="SSF103473">
    <property type="entry name" value="MFS general substrate transporter"/>
    <property type="match status" value="1"/>
</dbReference>
<comment type="subcellular location">
    <subcellularLocation>
        <location evidence="1">Membrane</location>
        <topology evidence="1">Multi-pass membrane protein</topology>
    </subcellularLocation>
</comment>
<feature type="transmembrane region" description="Helical" evidence="2">
    <location>
        <begin position="87"/>
        <end position="107"/>
    </location>
</feature>
<feature type="transmembrane region" description="Helical" evidence="2">
    <location>
        <begin position="356"/>
        <end position="378"/>
    </location>
</feature>
<dbReference type="Proteomes" id="UP001217089">
    <property type="component" value="Unassembled WGS sequence"/>
</dbReference>
<accession>A0ABQ9FU66</accession>
<organism evidence="4 5">
    <name type="scientific">Tegillarca granosa</name>
    <name type="common">Malaysian cockle</name>
    <name type="synonym">Anadara granosa</name>
    <dbReference type="NCBI Taxonomy" id="220873"/>
    <lineage>
        <taxon>Eukaryota</taxon>
        <taxon>Metazoa</taxon>
        <taxon>Spiralia</taxon>
        <taxon>Lophotrochozoa</taxon>
        <taxon>Mollusca</taxon>
        <taxon>Bivalvia</taxon>
        <taxon>Autobranchia</taxon>
        <taxon>Pteriomorphia</taxon>
        <taxon>Arcoida</taxon>
        <taxon>Arcoidea</taxon>
        <taxon>Arcidae</taxon>
        <taxon>Tegillarca</taxon>
    </lineage>
</organism>
<feature type="transmembrane region" description="Helical" evidence="2">
    <location>
        <begin position="251"/>
        <end position="279"/>
    </location>
</feature>
<comment type="caution">
    <text evidence="4">The sequence shown here is derived from an EMBL/GenBank/DDBJ whole genome shotgun (WGS) entry which is preliminary data.</text>
</comment>
<feature type="transmembrane region" description="Helical" evidence="2">
    <location>
        <begin position="146"/>
        <end position="169"/>
    </location>
</feature>
<feature type="transmembrane region" description="Helical" evidence="2">
    <location>
        <begin position="436"/>
        <end position="455"/>
    </location>
</feature>
<dbReference type="Gene3D" id="1.20.1250.20">
    <property type="entry name" value="MFS general substrate transporter like domains"/>
    <property type="match status" value="2"/>
</dbReference>
<proteinExistence type="predicted"/>
<protein>
    <recommendedName>
        <fullName evidence="3">Major facilitator superfamily (MFS) profile domain-containing protein</fullName>
    </recommendedName>
</protein>
<dbReference type="CDD" id="cd17352">
    <property type="entry name" value="MFS_MCT_SLC16"/>
    <property type="match status" value="1"/>
</dbReference>
<dbReference type="EMBL" id="JARBDR010000214">
    <property type="protein sequence ID" value="KAJ8319245.1"/>
    <property type="molecule type" value="Genomic_DNA"/>
</dbReference>
<keyword evidence="2" id="KW-1133">Transmembrane helix</keyword>
<feature type="transmembrane region" description="Helical" evidence="2">
    <location>
        <begin position="55"/>
        <end position="80"/>
    </location>
</feature>
<keyword evidence="2" id="KW-0812">Transmembrane</keyword>
<evidence type="ECO:0000259" key="3">
    <source>
        <dbReference type="PROSITE" id="PS50850"/>
    </source>
</evidence>
<evidence type="ECO:0000256" key="2">
    <source>
        <dbReference type="SAM" id="Phobius"/>
    </source>
</evidence>
<feature type="transmembrane region" description="Helical" evidence="2">
    <location>
        <begin position="16"/>
        <end position="43"/>
    </location>
</feature>
<feature type="transmembrane region" description="Helical" evidence="2">
    <location>
        <begin position="294"/>
        <end position="315"/>
    </location>
</feature>
<dbReference type="Pfam" id="PF07690">
    <property type="entry name" value="MFS_1"/>
    <property type="match status" value="2"/>
</dbReference>
<dbReference type="PANTHER" id="PTHR11360">
    <property type="entry name" value="MONOCARBOXYLATE TRANSPORTER"/>
    <property type="match status" value="1"/>
</dbReference>
<name>A0ABQ9FU66_TEGGR</name>
<dbReference type="InterPro" id="IPR050327">
    <property type="entry name" value="Proton-linked_MCT"/>
</dbReference>
<feature type="domain" description="Major facilitator superfamily (MFS) profile" evidence="3">
    <location>
        <begin position="19"/>
        <end position="458"/>
    </location>
</feature>
<evidence type="ECO:0000256" key="1">
    <source>
        <dbReference type="ARBA" id="ARBA00004141"/>
    </source>
</evidence>
<dbReference type="InterPro" id="IPR036259">
    <property type="entry name" value="MFS_trans_sf"/>
</dbReference>
<feature type="transmembrane region" description="Helical" evidence="2">
    <location>
        <begin position="113"/>
        <end position="139"/>
    </location>
</feature>
<feature type="transmembrane region" description="Helical" evidence="2">
    <location>
        <begin position="327"/>
        <end position="350"/>
    </location>
</feature>
<sequence>MNQVNCWKNEADRSMFYWGIIIVISAFMIQFICFGIIASIGIYNIEFLEEFGTSAAATSVVGSISMGLLLGAGPVASYLMSRLSCRCVALIGAGISSVGLLCVPFAPNIIYLYVFYGVFTGLGFCLLYVPSHTLCGLYFDKHRCLATGVATSGSGLGGFAFPIIIHFLIERYTWRGSMLLLAGISLNNFIFAWLLRPVELYKSTKPDALLSAENERMLEEDKTTEVKELQVTPNGDTETEIVSNKKHRKHCYVLCSVSFLIYCMNNIGWNASGVIVLVLGPEYYTEFKLNKEQASWAFTLIGLGTFIGSVIGSMIGNIRHINRMTLYIVSNTLLGVVALLMTCPLVQNFIGICCVNFVWGVLFGVILALLIVVVADILGSDALGDGVGYLMLSNGIGCLLGPPLGGTLKTISSISVLVMVSFGWLKDVSGSYFQSFLLNGLLILFSALIMIIIPIRQKLCKKKSRRQSYVTEFLFDPVKVLENVMALMALLTTRLFKYRLADVKLPVYEVYKKIETAYPSFSMFSVHIIYKHLPSVKLQSVWSFLIDSVFKVP</sequence>
<reference evidence="4 5" key="1">
    <citation type="submission" date="2022-12" db="EMBL/GenBank/DDBJ databases">
        <title>Chromosome-level genome of Tegillarca granosa.</title>
        <authorList>
            <person name="Kim J."/>
        </authorList>
    </citation>
    <scope>NUCLEOTIDE SEQUENCE [LARGE SCALE GENOMIC DNA]</scope>
    <source>
        <strain evidence="4">Teg-2019</strain>
        <tissue evidence="4">Adductor muscle</tissue>
    </source>
</reference>
<feature type="transmembrane region" description="Helical" evidence="2">
    <location>
        <begin position="175"/>
        <end position="195"/>
    </location>
</feature>
<dbReference type="InterPro" id="IPR020846">
    <property type="entry name" value="MFS_dom"/>
</dbReference>
<dbReference type="PROSITE" id="PS50850">
    <property type="entry name" value="MFS"/>
    <property type="match status" value="1"/>
</dbReference>